<evidence type="ECO:0000313" key="1">
    <source>
        <dbReference type="EMBL" id="VDO89827.1"/>
    </source>
</evidence>
<gene>
    <name evidence="1" type="ORF">SMRZ_LOCUS10315</name>
</gene>
<evidence type="ECO:0000313" key="2">
    <source>
        <dbReference type="Proteomes" id="UP000277204"/>
    </source>
</evidence>
<reference evidence="1 2" key="1">
    <citation type="submission" date="2018-11" db="EMBL/GenBank/DDBJ databases">
        <authorList>
            <consortium name="Pathogen Informatics"/>
        </authorList>
    </citation>
    <scope>NUCLEOTIDE SEQUENCE [LARGE SCALE GENOMIC DNA]</scope>
    <source>
        <strain evidence="1 2">Zambia</strain>
    </source>
</reference>
<keyword evidence="2" id="KW-1185">Reference proteome</keyword>
<organism evidence="1 2">
    <name type="scientific">Schistosoma margrebowiei</name>
    <dbReference type="NCBI Taxonomy" id="48269"/>
    <lineage>
        <taxon>Eukaryota</taxon>
        <taxon>Metazoa</taxon>
        <taxon>Spiralia</taxon>
        <taxon>Lophotrochozoa</taxon>
        <taxon>Platyhelminthes</taxon>
        <taxon>Trematoda</taxon>
        <taxon>Digenea</taxon>
        <taxon>Strigeidida</taxon>
        <taxon>Schistosomatoidea</taxon>
        <taxon>Schistosomatidae</taxon>
        <taxon>Schistosoma</taxon>
    </lineage>
</organism>
<dbReference type="AlphaFoldDB" id="A0A3P7ZZS1"/>
<protein>
    <submittedName>
        <fullName evidence="1">Uncharacterized protein</fullName>
    </submittedName>
</protein>
<proteinExistence type="predicted"/>
<sequence length="58" mass="6231">MRSILPGIKCSPFLPRITQMPESAWSAFGGGGDPLVEGNQDRLASLALCTIFILKPTK</sequence>
<dbReference type="Proteomes" id="UP000277204">
    <property type="component" value="Unassembled WGS sequence"/>
</dbReference>
<dbReference type="EMBL" id="UZAI01005263">
    <property type="protein sequence ID" value="VDO89827.1"/>
    <property type="molecule type" value="Genomic_DNA"/>
</dbReference>
<accession>A0A3P7ZZS1</accession>
<name>A0A3P7ZZS1_9TREM</name>